<accession>L1QLI2</accession>
<comment type="cofactor">
    <cofactor evidence="1">
        <name>Mg(2+)</name>
        <dbReference type="ChEBI" id="CHEBI:18420"/>
    </cofactor>
</comment>
<dbReference type="GO" id="GO:0000287">
    <property type="term" value="F:magnesium ion binding"/>
    <property type="evidence" value="ECO:0007669"/>
    <property type="project" value="TreeGrafter"/>
</dbReference>
<dbReference type="GO" id="GO:0003824">
    <property type="term" value="F:catalytic activity"/>
    <property type="evidence" value="ECO:0007669"/>
    <property type="project" value="InterPro"/>
</dbReference>
<dbReference type="HOGENOM" id="CLU_062194_0_0_9"/>
<keyword evidence="2 4" id="KW-0479">Metal-binding</keyword>
<dbReference type="SUPFAM" id="SSF51621">
    <property type="entry name" value="Phosphoenolpyruvate/pyruvate domain"/>
    <property type="match status" value="1"/>
</dbReference>
<evidence type="ECO:0000313" key="6">
    <source>
        <dbReference type="Proteomes" id="UP000010420"/>
    </source>
</evidence>
<evidence type="ECO:0000256" key="2">
    <source>
        <dbReference type="ARBA" id="ARBA00022723"/>
    </source>
</evidence>
<dbReference type="InterPro" id="IPR015813">
    <property type="entry name" value="Pyrv/PenolPyrv_kinase-like_dom"/>
</dbReference>
<dbReference type="PIRSF" id="PIRSF015582">
    <property type="entry name" value="Cit_lyase_B"/>
    <property type="match status" value="1"/>
</dbReference>
<dbReference type="PANTHER" id="PTHR32308">
    <property type="entry name" value="LYASE BETA SUBUNIT, PUTATIVE (AFU_ORTHOLOGUE AFUA_4G13030)-RELATED"/>
    <property type="match status" value="1"/>
</dbReference>
<dbReference type="AlphaFoldDB" id="L1QLI2"/>
<dbReference type="Gene3D" id="3.20.20.60">
    <property type="entry name" value="Phosphoenolpyruvate-binding domains"/>
    <property type="match status" value="1"/>
</dbReference>
<keyword evidence="6" id="KW-1185">Reference proteome</keyword>
<evidence type="ECO:0008006" key="7">
    <source>
        <dbReference type="Google" id="ProtNLM"/>
    </source>
</evidence>
<organism evidence="5 6">
    <name type="scientific">Clostridium celatum DSM 1785</name>
    <dbReference type="NCBI Taxonomy" id="545697"/>
    <lineage>
        <taxon>Bacteria</taxon>
        <taxon>Bacillati</taxon>
        <taxon>Bacillota</taxon>
        <taxon>Clostridia</taxon>
        <taxon>Eubacteriales</taxon>
        <taxon>Clostridiaceae</taxon>
        <taxon>Clostridium</taxon>
    </lineage>
</organism>
<gene>
    <name evidence="5" type="ORF">HMPREF0216_00542</name>
</gene>
<name>L1QLI2_9CLOT</name>
<dbReference type="RefSeq" id="WP_005210733.1">
    <property type="nucleotide sequence ID" value="NZ_KB291610.1"/>
</dbReference>
<dbReference type="InterPro" id="IPR040442">
    <property type="entry name" value="Pyrv_kinase-like_dom_sf"/>
</dbReference>
<dbReference type="Proteomes" id="UP000010420">
    <property type="component" value="Unassembled WGS sequence"/>
</dbReference>
<evidence type="ECO:0000256" key="3">
    <source>
        <dbReference type="ARBA" id="ARBA00022842"/>
    </source>
</evidence>
<dbReference type="GO" id="GO:0006107">
    <property type="term" value="P:oxaloacetate metabolic process"/>
    <property type="evidence" value="ECO:0007669"/>
    <property type="project" value="TreeGrafter"/>
</dbReference>
<dbReference type="EMBL" id="AMEZ01000016">
    <property type="protein sequence ID" value="EKY28839.1"/>
    <property type="molecule type" value="Genomic_DNA"/>
</dbReference>
<proteinExistence type="predicted"/>
<evidence type="ECO:0000313" key="5">
    <source>
        <dbReference type="EMBL" id="EKY28839.1"/>
    </source>
</evidence>
<dbReference type="InterPro" id="IPR011206">
    <property type="entry name" value="Citrate_lyase_beta/mcl1/mcl2"/>
</dbReference>
<reference evidence="5 6" key="1">
    <citation type="submission" date="2012-05" db="EMBL/GenBank/DDBJ databases">
        <authorList>
            <person name="Weinstock G."/>
            <person name="Sodergren E."/>
            <person name="Lobos E.A."/>
            <person name="Fulton L."/>
            <person name="Fulton R."/>
            <person name="Courtney L."/>
            <person name="Fronick C."/>
            <person name="O'Laughlin M."/>
            <person name="Godfrey J."/>
            <person name="Wilson R.M."/>
            <person name="Miner T."/>
            <person name="Farmer C."/>
            <person name="Delehaunty K."/>
            <person name="Cordes M."/>
            <person name="Minx P."/>
            <person name="Tomlinson C."/>
            <person name="Chen J."/>
            <person name="Wollam A."/>
            <person name="Pepin K.H."/>
            <person name="Bhonagiri V."/>
            <person name="Zhang X."/>
            <person name="Suruliraj S."/>
            <person name="Warren W."/>
            <person name="Mitreva M."/>
            <person name="Mardis E.R."/>
            <person name="Wilson R.K."/>
        </authorList>
    </citation>
    <scope>NUCLEOTIDE SEQUENCE [LARGE SCALE GENOMIC DNA]</scope>
    <source>
        <strain evidence="5 6">DSM 1785</strain>
    </source>
</reference>
<dbReference type="InterPro" id="IPR039480">
    <property type="entry name" value="C-C_Bond_Lyase-like"/>
</dbReference>
<feature type="binding site" evidence="4">
    <location>
        <position position="203"/>
    </location>
    <ligand>
        <name>Mg(2+)</name>
        <dbReference type="ChEBI" id="CHEBI:18420"/>
    </ligand>
</feature>
<protein>
    <recommendedName>
        <fullName evidence="7">ATP/GTP-binding protein</fullName>
    </recommendedName>
</protein>
<keyword evidence="3 4" id="KW-0460">Magnesium</keyword>
<sequence length="360" mass="42289">MRYFKLEDKNLFFKEPKEFNKWTNKEILKYSLGANIYMNGGKDFFEKIISGYFSSTGAISICFEDAVKENEVKSFEKNVISNLDKLHKYVCNNEEIKNNIPMIFFRVRNYDQFINFAEKLNKEHFKYITGFIFPKFNSENGQRYLDFVKKLIVKYDEILYAMPILESEEIIYKETRMEELIKIKKIINSYKDIILNIRVGGTDFSSKFGLRRSVNSNIYNIKVVSECLSDILNMFLRESEDYVISAPVWEYFSEDMNSKEVIGLIKEINFDKENGFCGKTVIHPSQIKYVNGLYAITYEEYIDAQNILGETNDGGVFKGYGGNKMNEVKPHYNWAKKILYRAEIFGVLREGIENKVLYTK</sequence>
<dbReference type="STRING" id="545697.HMPREF0216_00542"/>
<comment type="caution">
    <text evidence="5">The sequence shown here is derived from an EMBL/GenBank/DDBJ whole genome shotgun (WGS) entry which is preliminary data.</text>
</comment>
<dbReference type="eggNOG" id="COG2301">
    <property type="taxonomic scope" value="Bacteria"/>
</dbReference>
<evidence type="ECO:0000256" key="4">
    <source>
        <dbReference type="PIRSR" id="PIRSR015582-2"/>
    </source>
</evidence>
<evidence type="ECO:0000256" key="1">
    <source>
        <dbReference type="ARBA" id="ARBA00001946"/>
    </source>
</evidence>
<dbReference type="PANTHER" id="PTHR32308:SF10">
    <property type="entry name" value="CITRATE LYASE SUBUNIT BETA"/>
    <property type="match status" value="1"/>
</dbReference>
<dbReference type="PATRIC" id="fig|545697.3.peg.537"/>
<dbReference type="Pfam" id="PF15617">
    <property type="entry name" value="C-C_Bond_Lyase"/>
    <property type="match status" value="1"/>
</dbReference>